<comment type="subunit">
    <text evidence="5 11">Homodimer.</text>
</comment>
<keyword evidence="7 11" id="KW-0554">One-carbon metabolism</keyword>
<dbReference type="InterPro" id="IPR015424">
    <property type="entry name" value="PyrdxlP-dep_Trfase"/>
</dbReference>
<dbReference type="SUPFAM" id="SSF53383">
    <property type="entry name" value="PLP-dependent transferases"/>
    <property type="match status" value="1"/>
</dbReference>
<accession>A0A1W1X7A2</accession>
<dbReference type="GO" id="GO:0019264">
    <property type="term" value="P:glycine biosynthetic process from serine"/>
    <property type="evidence" value="ECO:0007669"/>
    <property type="project" value="UniProtKB-UniRule"/>
</dbReference>
<feature type="domain" description="Serine hydroxymethyltransferase-like" evidence="13">
    <location>
        <begin position="4"/>
        <end position="380"/>
    </location>
</feature>
<gene>
    <name evidence="11" type="primary">glyA</name>
    <name evidence="14" type="ORF">SAMN02746041_00736</name>
</gene>
<reference evidence="14 15" key="1">
    <citation type="submission" date="2017-04" db="EMBL/GenBank/DDBJ databases">
        <authorList>
            <person name="Afonso C.L."/>
            <person name="Miller P.J."/>
            <person name="Scott M.A."/>
            <person name="Spackman E."/>
            <person name="Goraichik I."/>
            <person name="Dimitrov K.M."/>
            <person name="Suarez D.L."/>
            <person name="Swayne D.E."/>
        </authorList>
    </citation>
    <scope>NUCLEOTIDE SEQUENCE [LARGE SCALE GENOMIC DNA]</scope>
    <source>
        <strain evidence="14 15">DSM 13146</strain>
    </source>
</reference>
<keyword evidence="6 11" id="KW-0963">Cytoplasm</keyword>
<evidence type="ECO:0000256" key="2">
    <source>
        <dbReference type="ARBA" id="ARBA00001933"/>
    </source>
</evidence>
<feature type="binding site" evidence="11">
    <location>
        <position position="117"/>
    </location>
    <ligand>
        <name>(6S)-5,6,7,8-tetrahydrofolate</name>
        <dbReference type="ChEBI" id="CHEBI:57453"/>
    </ligand>
</feature>
<keyword evidence="9 11" id="KW-0808">Transferase</keyword>
<comment type="pathway">
    <text evidence="11">Amino-acid biosynthesis; glycine biosynthesis; glycine from L-serine: step 1/1.</text>
</comment>
<dbReference type="PANTHER" id="PTHR11680">
    <property type="entry name" value="SERINE HYDROXYMETHYLTRANSFERASE"/>
    <property type="match status" value="1"/>
</dbReference>
<comment type="cofactor">
    <cofactor evidence="2 11 12">
        <name>pyridoxal 5'-phosphate</name>
        <dbReference type="ChEBI" id="CHEBI:597326"/>
    </cofactor>
</comment>
<feature type="site" description="Plays an important role in substrate specificity" evidence="11">
    <location>
        <position position="225"/>
    </location>
</feature>
<dbReference type="GO" id="GO:0032259">
    <property type="term" value="P:methylation"/>
    <property type="evidence" value="ECO:0007669"/>
    <property type="project" value="UniProtKB-KW"/>
</dbReference>
<dbReference type="GO" id="GO:0008168">
    <property type="term" value="F:methyltransferase activity"/>
    <property type="evidence" value="ECO:0007669"/>
    <property type="project" value="UniProtKB-KW"/>
</dbReference>
<dbReference type="AlphaFoldDB" id="A0A1W1X7A2"/>
<comment type="function">
    <text evidence="11">Catalyzes the reversible interconversion of serine and glycine with tetrahydrofolate (THF) serving as the one-carbon carrier. This reaction serves as the major source of one-carbon groups required for the biosynthesis of purines, thymidylate, methionine, and other important biomolecules. Also exhibits THF-independent aldolase activity toward beta-hydroxyamino acids, producing glycine and aldehydes, via a retro-aldol mechanism.</text>
</comment>
<proteinExistence type="inferred from homology"/>
<dbReference type="InterPro" id="IPR015422">
    <property type="entry name" value="PyrdxlP-dep_Trfase_small"/>
</dbReference>
<evidence type="ECO:0000256" key="1">
    <source>
        <dbReference type="ARBA" id="ARBA00001528"/>
    </source>
</evidence>
<dbReference type="InterPro" id="IPR019798">
    <property type="entry name" value="Ser_HO-MeTrfase_PLP_BS"/>
</dbReference>
<evidence type="ECO:0000313" key="15">
    <source>
        <dbReference type="Proteomes" id="UP000192783"/>
    </source>
</evidence>
<comment type="caution">
    <text evidence="11">Lacks conserved residue(s) required for the propagation of feature annotation.</text>
</comment>
<evidence type="ECO:0000256" key="11">
    <source>
        <dbReference type="HAMAP-Rule" id="MF_00051"/>
    </source>
</evidence>
<dbReference type="HAMAP" id="MF_00051">
    <property type="entry name" value="SHMT"/>
    <property type="match status" value="1"/>
</dbReference>
<keyword evidence="8 11" id="KW-0028">Amino-acid biosynthesis</keyword>
<evidence type="ECO:0000313" key="14">
    <source>
        <dbReference type="EMBL" id="SMC19628.1"/>
    </source>
</evidence>
<comment type="similarity">
    <text evidence="4 11">Belongs to the SHMT family.</text>
</comment>
<evidence type="ECO:0000256" key="8">
    <source>
        <dbReference type="ARBA" id="ARBA00022605"/>
    </source>
</evidence>
<evidence type="ECO:0000256" key="5">
    <source>
        <dbReference type="ARBA" id="ARBA00011738"/>
    </source>
</evidence>
<evidence type="ECO:0000259" key="13">
    <source>
        <dbReference type="Pfam" id="PF00464"/>
    </source>
</evidence>
<dbReference type="EC" id="2.1.2.1" evidence="11"/>
<evidence type="ECO:0000256" key="10">
    <source>
        <dbReference type="ARBA" id="ARBA00022898"/>
    </source>
</evidence>
<dbReference type="OrthoDB" id="9803846at2"/>
<dbReference type="Gene3D" id="3.40.640.10">
    <property type="entry name" value="Type I PLP-dependent aspartate aminotransferase-like (Major domain)"/>
    <property type="match status" value="1"/>
</dbReference>
<dbReference type="CDD" id="cd00378">
    <property type="entry name" value="SHMT"/>
    <property type="match status" value="1"/>
</dbReference>
<dbReference type="STRING" id="1121390.SAMN02746041_00736"/>
<organism evidence="14 15">
    <name type="scientific">Desulfacinum hydrothermale DSM 13146</name>
    <dbReference type="NCBI Taxonomy" id="1121390"/>
    <lineage>
        <taxon>Bacteria</taxon>
        <taxon>Pseudomonadati</taxon>
        <taxon>Thermodesulfobacteriota</taxon>
        <taxon>Syntrophobacteria</taxon>
        <taxon>Syntrophobacterales</taxon>
        <taxon>Syntrophobacteraceae</taxon>
        <taxon>Desulfacinum</taxon>
    </lineage>
</organism>
<comment type="catalytic activity">
    <reaction evidence="1 11">
        <text>(6R)-5,10-methylene-5,6,7,8-tetrahydrofolate + glycine + H2O = (6S)-5,6,7,8-tetrahydrofolate + L-serine</text>
        <dbReference type="Rhea" id="RHEA:15481"/>
        <dbReference type="ChEBI" id="CHEBI:15377"/>
        <dbReference type="ChEBI" id="CHEBI:15636"/>
        <dbReference type="ChEBI" id="CHEBI:33384"/>
        <dbReference type="ChEBI" id="CHEBI:57305"/>
        <dbReference type="ChEBI" id="CHEBI:57453"/>
        <dbReference type="EC" id="2.1.2.1"/>
    </reaction>
</comment>
<dbReference type="PROSITE" id="PS00096">
    <property type="entry name" value="SHMT"/>
    <property type="match status" value="1"/>
</dbReference>
<dbReference type="UniPathway" id="UPA00288">
    <property type="reaction ID" value="UER01023"/>
</dbReference>
<dbReference type="FunFam" id="3.90.1150.10:FF:000003">
    <property type="entry name" value="Serine hydroxymethyltransferase"/>
    <property type="match status" value="1"/>
</dbReference>
<comment type="subcellular location">
    <subcellularLocation>
        <location evidence="3 11">Cytoplasm</location>
    </subcellularLocation>
</comment>
<dbReference type="GO" id="GO:0035999">
    <property type="term" value="P:tetrahydrofolate interconversion"/>
    <property type="evidence" value="ECO:0007669"/>
    <property type="project" value="UniProtKB-UniRule"/>
</dbReference>
<dbReference type="UniPathway" id="UPA00193"/>
<dbReference type="PIRSF" id="PIRSF000412">
    <property type="entry name" value="SHMT"/>
    <property type="match status" value="1"/>
</dbReference>
<protein>
    <recommendedName>
        <fullName evidence="11">Serine hydroxymethyltransferase</fullName>
        <shortName evidence="11">SHMT</shortName>
        <shortName evidence="11">Serine methylase</shortName>
        <ecNumber evidence="11">2.1.2.1</ecNumber>
    </recommendedName>
</protein>
<evidence type="ECO:0000256" key="4">
    <source>
        <dbReference type="ARBA" id="ARBA00006376"/>
    </source>
</evidence>
<dbReference type="PANTHER" id="PTHR11680:SF35">
    <property type="entry name" value="SERINE HYDROXYMETHYLTRANSFERASE 1"/>
    <property type="match status" value="1"/>
</dbReference>
<dbReference type="InterPro" id="IPR015421">
    <property type="entry name" value="PyrdxlP-dep_Trfase_major"/>
</dbReference>
<dbReference type="FunFam" id="3.40.640.10:FF:000001">
    <property type="entry name" value="Serine hydroxymethyltransferase"/>
    <property type="match status" value="1"/>
</dbReference>
<name>A0A1W1X7A2_9BACT</name>
<dbReference type="GO" id="GO:0004372">
    <property type="term" value="F:glycine hydroxymethyltransferase activity"/>
    <property type="evidence" value="ECO:0007669"/>
    <property type="project" value="UniProtKB-UniRule"/>
</dbReference>
<keyword evidence="14" id="KW-0489">Methyltransferase</keyword>
<dbReference type="InterPro" id="IPR049943">
    <property type="entry name" value="Ser_HO-MeTrfase-like"/>
</dbReference>
<keyword evidence="15" id="KW-1185">Reference proteome</keyword>
<evidence type="ECO:0000256" key="3">
    <source>
        <dbReference type="ARBA" id="ARBA00004496"/>
    </source>
</evidence>
<keyword evidence="10 11" id="KW-0663">Pyridoxal phosphate</keyword>
<dbReference type="InterPro" id="IPR001085">
    <property type="entry name" value="Ser_HO-MeTrfase"/>
</dbReference>
<evidence type="ECO:0000256" key="12">
    <source>
        <dbReference type="PIRSR" id="PIRSR000412-50"/>
    </source>
</evidence>
<feature type="binding site" evidence="11">
    <location>
        <position position="241"/>
    </location>
    <ligand>
        <name>(6S)-5,6,7,8-tetrahydrofolate</name>
        <dbReference type="ChEBI" id="CHEBI:57453"/>
    </ligand>
</feature>
<sequence>MHSLQSTDPEIAQVLRDEEHRQRSKLELIASENFVSDAVRLTQGSVLTNKYAEGYPGRRYYGGCQFVDVAERLAQERARRLFQAEYANVQPHSGSQANMAVYFALLQPGETIMGMDLRQGGHLTHGSPVSFSGRLFQVVAYGVKPDTETIDFDQMARLAREHRPKLIVAGASAYPRIIDFARFREICDEVGAYLMVDMAHIAGLVSAGVHPNPVPHAHVVTSTTHKTLRGPRGGLILSGAELGRKLDNQIFPGIQGGPLMHVIAAKAVAFQEALQPCFKEYQRRIVENARTLAQELLSLGYRLVSGGTDNHLMLVDLRNKGITGKQAEEALDMAGITVNKNSIPFDPQKPHVTSGIRIGTAAVTTRGMEPSHMVEIGRFIHQALSAMGDETRLAALQRQVASFCDDFPLHDPGSHSHVLSAQG</sequence>
<comment type="pathway">
    <text evidence="11">One-carbon metabolism; tetrahydrofolate interconversion.</text>
</comment>
<dbReference type="InterPro" id="IPR039429">
    <property type="entry name" value="SHMT-like_dom"/>
</dbReference>
<dbReference type="Pfam" id="PF00464">
    <property type="entry name" value="SHMT"/>
    <property type="match status" value="1"/>
</dbReference>
<evidence type="ECO:0000256" key="7">
    <source>
        <dbReference type="ARBA" id="ARBA00022563"/>
    </source>
</evidence>
<feature type="binding site" evidence="11">
    <location>
        <begin position="121"/>
        <end position="123"/>
    </location>
    <ligand>
        <name>(6S)-5,6,7,8-tetrahydrofolate</name>
        <dbReference type="ChEBI" id="CHEBI:57453"/>
    </ligand>
</feature>
<dbReference type="RefSeq" id="WP_084056379.1">
    <property type="nucleotide sequence ID" value="NZ_FWXF01000002.1"/>
</dbReference>
<evidence type="ECO:0000256" key="9">
    <source>
        <dbReference type="ARBA" id="ARBA00022679"/>
    </source>
</evidence>
<evidence type="ECO:0000256" key="6">
    <source>
        <dbReference type="ARBA" id="ARBA00022490"/>
    </source>
</evidence>
<dbReference type="EMBL" id="FWXF01000002">
    <property type="protein sequence ID" value="SMC19628.1"/>
    <property type="molecule type" value="Genomic_DNA"/>
</dbReference>
<feature type="modified residue" description="N6-(pyridoxal phosphate)lysine" evidence="11 12">
    <location>
        <position position="226"/>
    </location>
</feature>
<dbReference type="GO" id="GO:0030170">
    <property type="term" value="F:pyridoxal phosphate binding"/>
    <property type="evidence" value="ECO:0007669"/>
    <property type="project" value="UniProtKB-UniRule"/>
</dbReference>
<dbReference type="NCBIfam" id="NF000586">
    <property type="entry name" value="PRK00011.1"/>
    <property type="match status" value="1"/>
</dbReference>
<dbReference type="GO" id="GO:0005829">
    <property type="term" value="C:cytosol"/>
    <property type="evidence" value="ECO:0007669"/>
    <property type="project" value="TreeGrafter"/>
</dbReference>
<dbReference type="Proteomes" id="UP000192783">
    <property type="component" value="Unassembled WGS sequence"/>
</dbReference>
<dbReference type="Gene3D" id="3.90.1150.10">
    <property type="entry name" value="Aspartate Aminotransferase, domain 1"/>
    <property type="match status" value="1"/>
</dbReference>